<dbReference type="Proteomes" id="UP000515908">
    <property type="component" value="Chromosome 08"/>
</dbReference>
<dbReference type="InterPro" id="IPR014729">
    <property type="entry name" value="Rossmann-like_a/b/a_fold"/>
</dbReference>
<dbReference type="InterPro" id="IPR030662">
    <property type="entry name" value="DPH6/MJ0570"/>
</dbReference>
<dbReference type="SUPFAM" id="SSF52402">
    <property type="entry name" value="Adenine nucleotide alpha hydrolases-like"/>
    <property type="match status" value="1"/>
</dbReference>
<keyword evidence="8" id="KW-1185">Reference proteome</keyword>
<dbReference type="PANTHER" id="PTHR12196">
    <property type="entry name" value="DOMAIN OF UNKNOWN FUNCTION 71 DUF71 -CONTAINING PROTEIN"/>
    <property type="match status" value="1"/>
</dbReference>
<evidence type="ECO:0000256" key="1">
    <source>
        <dbReference type="ARBA" id="ARBA00012089"/>
    </source>
</evidence>
<dbReference type="CDD" id="cd01994">
    <property type="entry name" value="AANH_PF0828-like"/>
    <property type="match status" value="1"/>
</dbReference>
<evidence type="ECO:0000256" key="5">
    <source>
        <dbReference type="ARBA" id="ARBA00048108"/>
    </source>
</evidence>
<reference evidence="7 8" key="1">
    <citation type="submission" date="2020-08" db="EMBL/GenBank/DDBJ databases">
        <authorList>
            <person name="Newling K."/>
            <person name="Davey J."/>
            <person name="Forrester S."/>
        </authorList>
    </citation>
    <scope>NUCLEOTIDE SEQUENCE [LARGE SCALE GENOMIC DNA]</scope>
    <source>
        <strain evidence="8">Crithidia deanei Carvalho (ATCC PRA-265)</strain>
    </source>
</reference>
<protein>
    <recommendedName>
        <fullName evidence="2">Diphthine--ammonia ligase</fullName>
        <ecNumber evidence="1">6.3.1.14</ecNumber>
    </recommendedName>
    <alternativeName>
        <fullName evidence="3">Diphthamide synthase</fullName>
    </alternativeName>
    <alternativeName>
        <fullName evidence="4">Diphthamide synthetase</fullName>
    </alternativeName>
</protein>
<dbReference type="AlphaFoldDB" id="A0A7G2CBD9"/>
<name>A0A7G2CBD9_9TRYP</name>
<evidence type="ECO:0000313" key="7">
    <source>
        <dbReference type="EMBL" id="CAD2217126.1"/>
    </source>
</evidence>
<dbReference type="GO" id="GO:0017178">
    <property type="term" value="F:diphthine-ammonia ligase activity"/>
    <property type="evidence" value="ECO:0007669"/>
    <property type="project" value="UniProtKB-EC"/>
</dbReference>
<gene>
    <name evidence="7" type="ORF">ADEAN_000460400</name>
</gene>
<dbReference type="InterPro" id="IPR002761">
    <property type="entry name" value="Diphthami_syn_dom"/>
</dbReference>
<evidence type="ECO:0000313" key="8">
    <source>
        <dbReference type="Proteomes" id="UP000515908"/>
    </source>
</evidence>
<feature type="domain" description="Diphthamide synthase" evidence="6">
    <location>
        <begin position="79"/>
        <end position="307"/>
    </location>
</feature>
<dbReference type="NCBIfam" id="TIGR00290">
    <property type="entry name" value="MJ0570_dom"/>
    <property type="match status" value="1"/>
</dbReference>
<comment type="catalytic activity">
    <reaction evidence="5">
        <text>diphthine-[translation elongation factor 2] + NH4(+) + ATP = diphthamide-[translation elongation factor 2] + AMP + diphosphate + H(+)</text>
        <dbReference type="Rhea" id="RHEA:19753"/>
        <dbReference type="Rhea" id="RHEA-COMP:10172"/>
        <dbReference type="Rhea" id="RHEA-COMP:10174"/>
        <dbReference type="ChEBI" id="CHEBI:15378"/>
        <dbReference type="ChEBI" id="CHEBI:16692"/>
        <dbReference type="ChEBI" id="CHEBI:28938"/>
        <dbReference type="ChEBI" id="CHEBI:30616"/>
        <dbReference type="ChEBI" id="CHEBI:33019"/>
        <dbReference type="ChEBI" id="CHEBI:82696"/>
        <dbReference type="ChEBI" id="CHEBI:456215"/>
        <dbReference type="EC" id="6.3.1.14"/>
    </reaction>
</comment>
<dbReference type="EC" id="6.3.1.14" evidence="1"/>
<dbReference type="FunFam" id="3.40.50.620:FF:000145">
    <property type="entry name" value="ATP-binding domain containing protein"/>
    <property type="match status" value="1"/>
</dbReference>
<evidence type="ECO:0000256" key="4">
    <source>
        <dbReference type="ARBA" id="ARBA00031552"/>
    </source>
</evidence>
<dbReference type="Gene3D" id="3.40.50.620">
    <property type="entry name" value="HUPs"/>
    <property type="match status" value="1"/>
</dbReference>
<dbReference type="Gene3D" id="3.90.1490.10">
    <property type="entry name" value="putative n-type atp pyrophosphatase, domain 2"/>
    <property type="match status" value="1"/>
</dbReference>
<organism evidence="7 8">
    <name type="scientific">Angomonas deanei</name>
    <dbReference type="NCBI Taxonomy" id="59799"/>
    <lineage>
        <taxon>Eukaryota</taxon>
        <taxon>Discoba</taxon>
        <taxon>Euglenozoa</taxon>
        <taxon>Kinetoplastea</taxon>
        <taxon>Metakinetoplastina</taxon>
        <taxon>Trypanosomatida</taxon>
        <taxon>Trypanosomatidae</taxon>
        <taxon>Strigomonadinae</taxon>
        <taxon>Angomonas</taxon>
    </lineage>
</organism>
<evidence type="ECO:0000256" key="3">
    <source>
        <dbReference type="ARBA" id="ARBA00029814"/>
    </source>
</evidence>
<dbReference type="EMBL" id="LR877152">
    <property type="protein sequence ID" value="CAD2217126.1"/>
    <property type="molecule type" value="Genomic_DNA"/>
</dbReference>
<sequence>MIVFHISTLPMRGRWLSMFVTNIRNVMLREPLSRSRANSFFGIFCPRSSDETKCVILSFSFSHSQECVKRRSNNERKRMKLISLVSGGKDSILSMLQAVRYGHEPVVIAHVRPDVEEDVNSFMFQTVGSSAVTQIAAACNLPLRIANVQSGQSVDLSLHYSESPDKADEVETLFHLLQDIKREFPEVQGVTSGAILSNYQRLRVEAICDRLGLVSVAYLWMRKPFEILDMVERLNVHAIILKTASLGLDPKKLIGRRLDEIRGVLEKTEELYGSHLAGEGGEYETTVLDCPLFVSERLQLTEMKVVIVDDNDYSPTGFGVLSTELAPKEEAEKEASSRVLAELKANQVSFLSDEMSHLFSFTESDTAVKEEENMFDGDPMALLSVPEAAPTFSTYENVFQLEGVTPDETFFTRVLKSVADEINVATAFYFVVAVPQESLLPVLRTAYEAVVPHIRPPMRLFFVPHDHSDKVMRVKVWCSAVKSDANVLHNQSLSCWAAGRLGAVAEGYMFRDVDGKTVVVAGGVLGLDPTTGDVPTPVCAGENSAFFTQFMYAFANALNYYSYFIQTSIPLKRLVCFVEERYASYASVAWRLCQAQNKANVEAEDVSVIPVCKLETEGCLVALHFEWSKVNDDE</sequence>
<accession>A0A7G2CBD9</accession>
<dbReference type="VEuPathDB" id="TriTrypDB:ADEAN_000460400"/>
<evidence type="ECO:0000259" key="6">
    <source>
        <dbReference type="Pfam" id="PF01902"/>
    </source>
</evidence>
<proteinExistence type="predicted"/>
<dbReference type="Pfam" id="PF01902">
    <property type="entry name" value="Diphthami_syn_2"/>
    <property type="match status" value="1"/>
</dbReference>
<dbReference type="GO" id="GO:0017183">
    <property type="term" value="P:protein histidyl modification to diphthamide"/>
    <property type="evidence" value="ECO:0007669"/>
    <property type="project" value="TreeGrafter"/>
</dbReference>
<evidence type="ECO:0000256" key="2">
    <source>
        <dbReference type="ARBA" id="ARBA00018426"/>
    </source>
</evidence>
<dbReference type="PANTHER" id="PTHR12196:SF2">
    <property type="entry name" value="DIPHTHINE--AMMONIA LIGASE"/>
    <property type="match status" value="1"/>
</dbReference>